<gene>
    <name evidence="1" type="ORF">BJI69_03875</name>
</gene>
<dbReference type="GO" id="GO:0008757">
    <property type="term" value="F:S-adenosylmethionine-dependent methyltransferase activity"/>
    <property type="evidence" value="ECO:0007669"/>
    <property type="project" value="InterPro"/>
</dbReference>
<dbReference type="STRING" id="1440763.BJI69_03875"/>
<organism evidence="1 2">
    <name type="scientific">Luteibacter rhizovicinus DSM 16549</name>
    <dbReference type="NCBI Taxonomy" id="1440763"/>
    <lineage>
        <taxon>Bacteria</taxon>
        <taxon>Pseudomonadati</taxon>
        <taxon>Pseudomonadota</taxon>
        <taxon>Gammaproteobacteria</taxon>
        <taxon>Lysobacterales</taxon>
        <taxon>Rhodanobacteraceae</taxon>
        <taxon>Luteibacter</taxon>
    </lineage>
</organism>
<name>A0A0G9HBP5_9GAMM</name>
<dbReference type="EMBL" id="CP017480">
    <property type="protein sequence ID" value="APG06341.1"/>
    <property type="molecule type" value="Genomic_DNA"/>
</dbReference>
<dbReference type="KEGG" id="lrz:BJI69_03875"/>
<dbReference type="PATRIC" id="fig|1440763.5.peg.2448"/>
<dbReference type="RefSeq" id="WP_046968167.1">
    <property type="nucleotide sequence ID" value="NZ_CP017480.1"/>
</dbReference>
<proteinExistence type="predicted"/>
<dbReference type="Pfam" id="PF08241">
    <property type="entry name" value="Methyltransf_11"/>
    <property type="match status" value="1"/>
</dbReference>
<dbReference type="SUPFAM" id="SSF53335">
    <property type="entry name" value="S-adenosyl-L-methionine-dependent methyltransferases"/>
    <property type="match status" value="1"/>
</dbReference>
<evidence type="ECO:0000313" key="1">
    <source>
        <dbReference type="EMBL" id="APG06341.1"/>
    </source>
</evidence>
<dbReference type="CDD" id="cd02440">
    <property type="entry name" value="AdoMet_MTases"/>
    <property type="match status" value="1"/>
</dbReference>
<sequence length="233" mass="25328">MTSPLPELDPLDAYALWSSNYPAHAHNPVMMAEERAMLALMPEVLRGRQVLDAGCGSGRYLLHALRRGASRVTGVDLSPAMLERAREALGDYPDTAHVDLRQGDLAALPLPGAMADLTVCGLTIGHLEALAPALGELRRATRPGGRILCSDVHPIGHALGWQRDFRAGGQRYAVRHTRHLYSHWHAACATLGLAIERVEEPMLDPADIPVGAHFDPMALELPVAIVFQLRRIA</sequence>
<dbReference type="Gene3D" id="3.40.50.150">
    <property type="entry name" value="Vaccinia Virus protein VP39"/>
    <property type="match status" value="1"/>
</dbReference>
<dbReference type="InterPro" id="IPR013216">
    <property type="entry name" value="Methyltransf_11"/>
</dbReference>
<accession>A0A0G9HBP5</accession>
<protein>
    <submittedName>
        <fullName evidence="1">Biotin synthase</fullName>
    </submittedName>
</protein>
<keyword evidence="2" id="KW-1185">Reference proteome</keyword>
<reference evidence="2" key="1">
    <citation type="submission" date="2016-09" db="EMBL/GenBank/DDBJ databases">
        <authorList>
            <person name="Lysoe E."/>
        </authorList>
    </citation>
    <scope>NUCLEOTIDE SEQUENCE [LARGE SCALE GENOMIC DNA]</scope>
    <source>
        <strain evidence="2">LJ96T</strain>
    </source>
</reference>
<dbReference type="AlphaFoldDB" id="A0A0G9HBP5"/>
<dbReference type="InterPro" id="IPR029063">
    <property type="entry name" value="SAM-dependent_MTases_sf"/>
</dbReference>
<dbReference type="Proteomes" id="UP000182987">
    <property type="component" value="Chromosome"/>
</dbReference>
<dbReference type="PANTHER" id="PTHR43464:SF94">
    <property type="entry name" value="MALONYL-[ACYL-CARRIER PROTEIN] O-METHYLTRANSFERASE"/>
    <property type="match status" value="1"/>
</dbReference>
<evidence type="ECO:0000313" key="2">
    <source>
        <dbReference type="Proteomes" id="UP000182987"/>
    </source>
</evidence>
<dbReference type="PANTHER" id="PTHR43464">
    <property type="entry name" value="METHYLTRANSFERASE"/>
    <property type="match status" value="1"/>
</dbReference>